<evidence type="ECO:0000256" key="9">
    <source>
        <dbReference type="SAM" id="Coils"/>
    </source>
</evidence>
<evidence type="ECO:0000256" key="7">
    <source>
        <dbReference type="ARBA" id="ARBA00040640"/>
    </source>
</evidence>
<sequence>MEVFVLMDFEGINDELKMKAGDVIKNVRAGAEQGWMEGELNGKRGFFPSSFVKEIPLYLMGDHLREPRSIRKCKTLKKKQTLCEVAFAYSPLDKDELELKEGEIIEFIKEIEDGWWLGNKNGKIGAFPSNFVKEITETTDGPNSTAVKQRPKLSEALFNKKLEKEPQLQHTSGTGQRLDINQDNERCKVMFDYTATAEDELDLKKGDIVVIINKDTDDEGWWEGELNGKHGFFPDNFVMVLPTASLMLENTDRPLRRMLDKSSVCKPGVPAMDIENCSDHSRPEAALLKDERKDLRSDPSSKQLLPPLKKVPPPVKNKPVKNLPSKTNGEIVPLSPKPTEMVKEKAKEIDSIHIEDVAVSSDKLSHPTANRAKHQGRRPPSHLVINKTTAEKPLLSPVTPKNDHSASHFPRVTSPLKAIPSQSIPETKPKAEPETHENIEELMAEIRDLSLGLALLKNQHVRDIEDLKKEMQAEAAKRVALQEEVEMLRKSVNQH</sequence>
<evidence type="ECO:0000313" key="13">
    <source>
        <dbReference type="Proteomes" id="UP001230051"/>
    </source>
</evidence>
<evidence type="ECO:0000256" key="6">
    <source>
        <dbReference type="ARBA" id="ARBA00037432"/>
    </source>
</evidence>
<evidence type="ECO:0000313" key="12">
    <source>
        <dbReference type="EMBL" id="KAK1156839.1"/>
    </source>
</evidence>
<comment type="caution">
    <text evidence="12">The sequence shown here is derived from an EMBL/GenBank/DDBJ whole genome shotgun (WGS) entry which is preliminary data.</text>
</comment>
<dbReference type="Proteomes" id="UP001230051">
    <property type="component" value="Unassembled WGS sequence"/>
</dbReference>
<dbReference type="PRINTS" id="PR01887">
    <property type="entry name" value="SPECTRNALPHA"/>
</dbReference>
<dbReference type="InterPro" id="IPR036028">
    <property type="entry name" value="SH3-like_dom_sf"/>
</dbReference>
<dbReference type="Gene3D" id="2.30.30.40">
    <property type="entry name" value="SH3 Domains"/>
    <property type="match status" value="3"/>
</dbReference>
<evidence type="ECO:0000256" key="5">
    <source>
        <dbReference type="ARBA" id="ARBA00023136"/>
    </source>
</evidence>
<dbReference type="InterPro" id="IPR050384">
    <property type="entry name" value="Endophilin_SH3RF"/>
</dbReference>
<dbReference type="SUPFAM" id="SSF50044">
    <property type="entry name" value="SH3-domain"/>
    <property type="match status" value="3"/>
</dbReference>
<evidence type="ECO:0000259" key="11">
    <source>
        <dbReference type="PROSITE" id="PS50002"/>
    </source>
</evidence>
<dbReference type="CDD" id="cd12142">
    <property type="entry name" value="SH3_D21-like"/>
    <property type="match status" value="1"/>
</dbReference>
<keyword evidence="2 8" id="KW-0728">SH3 domain</keyword>
<gene>
    <name evidence="12" type="primary">Cd2ap</name>
    <name evidence="12" type="ORF">AOXY_G25911</name>
</gene>
<dbReference type="InterPro" id="IPR035468">
    <property type="entry name" value="SH3D21_SH3"/>
</dbReference>
<dbReference type="Pfam" id="PF07653">
    <property type="entry name" value="SH3_2"/>
    <property type="match status" value="1"/>
</dbReference>
<evidence type="ECO:0000256" key="3">
    <source>
        <dbReference type="ARBA" id="ARBA00023043"/>
    </source>
</evidence>
<feature type="domain" description="SH3" evidence="11">
    <location>
        <begin position="78"/>
        <end position="137"/>
    </location>
</feature>
<dbReference type="PROSITE" id="PS50002">
    <property type="entry name" value="SH3"/>
    <property type="match status" value="3"/>
</dbReference>
<dbReference type="AlphaFoldDB" id="A0AAD8CS87"/>
<dbReference type="PANTHER" id="PTHR14167">
    <property type="entry name" value="SH3 DOMAIN-CONTAINING"/>
    <property type="match status" value="1"/>
</dbReference>
<dbReference type="PRINTS" id="PR00452">
    <property type="entry name" value="SH3DOMAIN"/>
</dbReference>
<keyword evidence="5" id="KW-0472">Membrane</keyword>
<comment type="subcellular location">
    <subcellularLocation>
        <location evidence="1">Membrane</location>
        <topology evidence="1">Peripheral membrane protein</topology>
    </subcellularLocation>
</comment>
<keyword evidence="3" id="KW-0040">ANK repeat</keyword>
<dbReference type="Pfam" id="PF14604">
    <property type="entry name" value="SH3_9"/>
    <property type="match status" value="2"/>
</dbReference>
<dbReference type="EMBL" id="JAGXEW010000027">
    <property type="protein sequence ID" value="KAK1156839.1"/>
    <property type="molecule type" value="Genomic_DNA"/>
</dbReference>
<evidence type="ECO:0000256" key="10">
    <source>
        <dbReference type="SAM" id="MobiDB-lite"/>
    </source>
</evidence>
<dbReference type="InterPro" id="IPR001452">
    <property type="entry name" value="SH3_domain"/>
</dbReference>
<keyword evidence="13" id="KW-1185">Reference proteome</keyword>
<evidence type="ECO:0000256" key="1">
    <source>
        <dbReference type="ARBA" id="ARBA00004170"/>
    </source>
</evidence>
<feature type="domain" description="SH3" evidence="11">
    <location>
        <begin position="182"/>
        <end position="243"/>
    </location>
</feature>
<dbReference type="FunFam" id="2.30.30.40:FF:000072">
    <property type="entry name" value="Unconventional Myosin IB"/>
    <property type="match status" value="1"/>
</dbReference>
<keyword evidence="4 9" id="KW-0175">Coiled coil</keyword>
<evidence type="ECO:0000256" key="2">
    <source>
        <dbReference type="ARBA" id="ARBA00022443"/>
    </source>
</evidence>
<feature type="domain" description="SH3" evidence="11">
    <location>
        <begin position="1"/>
        <end position="57"/>
    </location>
</feature>
<organism evidence="12 13">
    <name type="scientific">Acipenser oxyrinchus oxyrinchus</name>
    <dbReference type="NCBI Taxonomy" id="40147"/>
    <lineage>
        <taxon>Eukaryota</taxon>
        <taxon>Metazoa</taxon>
        <taxon>Chordata</taxon>
        <taxon>Craniata</taxon>
        <taxon>Vertebrata</taxon>
        <taxon>Euteleostomi</taxon>
        <taxon>Actinopterygii</taxon>
        <taxon>Chondrostei</taxon>
        <taxon>Acipenseriformes</taxon>
        <taxon>Acipenseridae</taxon>
        <taxon>Acipenser</taxon>
    </lineage>
</organism>
<reference evidence="12" key="1">
    <citation type="submission" date="2022-02" db="EMBL/GenBank/DDBJ databases">
        <title>Atlantic sturgeon de novo genome assembly.</title>
        <authorList>
            <person name="Stock M."/>
            <person name="Klopp C."/>
            <person name="Guiguen Y."/>
            <person name="Cabau C."/>
            <person name="Parinello H."/>
            <person name="Santidrian Yebra-Pimentel E."/>
            <person name="Kuhl H."/>
            <person name="Dirks R.P."/>
            <person name="Guessner J."/>
            <person name="Wuertz S."/>
            <person name="Du K."/>
            <person name="Schartl M."/>
        </authorList>
    </citation>
    <scope>NUCLEOTIDE SEQUENCE</scope>
    <source>
        <strain evidence="12">STURGEONOMICS-FGT-2020</strain>
        <tissue evidence="12">Whole blood</tissue>
    </source>
</reference>
<dbReference type="PANTHER" id="PTHR14167:SF81">
    <property type="entry name" value="ENDOPHILIN-A"/>
    <property type="match status" value="1"/>
</dbReference>
<accession>A0AAD8CS87</accession>
<feature type="coiled-coil region" evidence="9">
    <location>
        <begin position="439"/>
        <end position="491"/>
    </location>
</feature>
<comment type="function">
    <text evidence="6">Induces bone resorption, acting probably through a signaling cascade which results in the secretion of factor(s) enhancing osteoclast formation and activity.</text>
</comment>
<dbReference type="SMART" id="SM00326">
    <property type="entry name" value="SH3"/>
    <property type="match status" value="3"/>
</dbReference>
<evidence type="ECO:0000256" key="4">
    <source>
        <dbReference type="ARBA" id="ARBA00023054"/>
    </source>
</evidence>
<evidence type="ECO:0000256" key="8">
    <source>
        <dbReference type="PROSITE-ProRule" id="PRU00192"/>
    </source>
</evidence>
<protein>
    <recommendedName>
        <fullName evidence="7">Osteoclast-stimulating factor 1</fullName>
    </recommendedName>
</protein>
<proteinExistence type="predicted"/>
<name>A0AAD8CS87_ACIOX</name>
<feature type="region of interest" description="Disordered" evidence="10">
    <location>
        <begin position="291"/>
        <end position="335"/>
    </location>
</feature>